<feature type="transmembrane region" description="Helical" evidence="1">
    <location>
        <begin position="57"/>
        <end position="76"/>
    </location>
</feature>
<dbReference type="KEGG" id="pbf:CFX0092_A1533"/>
<evidence type="ECO:0000313" key="3">
    <source>
        <dbReference type="Proteomes" id="UP000215027"/>
    </source>
</evidence>
<feature type="transmembrane region" description="Helical" evidence="1">
    <location>
        <begin position="402"/>
        <end position="421"/>
    </location>
</feature>
<organism evidence="2 3">
    <name type="scientific">Candidatus Promineifilum breve</name>
    <dbReference type="NCBI Taxonomy" id="1806508"/>
    <lineage>
        <taxon>Bacteria</taxon>
        <taxon>Bacillati</taxon>
        <taxon>Chloroflexota</taxon>
        <taxon>Ardenticatenia</taxon>
        <taxon>Candidatus Promineifilales</taxon>
        <taxon>Candidatus Promineifilaceae</taxon>
        <taxon>Candidatus Promineifilum</taxon>
    </lineage>
</organism>
<sequence length="462" mass="51968">MARQDYLTPGTAVVPAPSKVRARDTWTRQGWFRLLVLVFLAELFVPFLIWPLGLPRMLLGVTEVAAALVVLVAFAYMLKEDRIPRAVLLIAGISLIWGMVSTFEGQSLAATAWGWWSLFKYPLLGLFAYLVQSWPSDFGRWFYRFCIGLLIFEVLMQLVLLAMGVQIGDDSLAGTFGHKGVIQFTMMVFFIVALALGHWLATYQWKSLVLVLALGMVGSTLNGTKFYLVAVGLMVIATLVLHMIRGGQFRQLFLYIVLIGIAGAIALPVYDSYLESRGKPSMAELLTAESIEGYLFTDGTNATDSTYNIGRGLAMTLAWQQIQRDWTTTLFGFGLGTRTQSTFLGIRGSVLEEDVYGVGTDTLATWLQEFGVVGVGLFLLFNAWAMLKLLRYARTADDPYRATLAYGLILFTFFWPVWMFYQKAWTAGFMMALYWVSFGYMFHVIYASQRRANRRAAARKER</sequence>
<feature type="transmembrane region" description="Helical" evidence="1">
    <location>
        <begin position="227"/>
        <end position="245"/>
    </location>
</feature>
<feature type="transmembrane region" description="Helical" evidence="1">
    <location>
        <begin position="83"/>
        <end position="100"/>
    </location>
</feature>
<accession>A0A160T0G3</accession>
<keyword evidence="1" id="KW-0812">Transmembrane</keyword>
<reference evidence="2" key="1">
    <citation type="submission" date="2016-01" db="EMBL/GenBank/DDBJ databases">
        <authorList>
            <person name="Mcilroy J.S."/>
            <person name="Karst M S."/>
            <person name="Albertsen M."/>
        </authorList>
    </citation>
    <scope>NUCLEOTIDE SEQUENCE</scope>
    <source>
        <strain evidence="2">Cfx-K</strain>
    </source>
</reference>
<dbReference type="RefSeq" id="WP_095042909.1">
    <property type="nucleotide sequence ID" value="NZ_LN890655.1"/>
</dbReference>
<feature type="transmembrane region" description="Helical" evidence="1">
    <location>
        <begin position="112"/>
        <end position="130"/>
    </location>
</feature>
<evidence type="ECO:0000256" key="1">
    <source>
        <dbReference type="SAM" id="Phobius"/>
    </source>
</evidence>
<feature type="transmembrane region" description="Helical" evidence="1">
    <location>
        <begin position="427"/>
        <end position="446"/>
    </location>
</feature>
<proteinExistence type="predicted"/>
<feature type="transmembrane region" description="Helical" evidence="1">
    <location>
        <begin position="252"/>
        <end position="270"/>
    </location>
</feature>
<feature type="transmembrane region" description="Helical" evidence="1">
    <location>
        <begin position="370"/>
        <end position="390"/>
    </location>
</feature>
<keyword evidence="1" id="KW-1133">Transmembrane helix</keyword>
<name>A0A160T0G3_9CHLR</name>
<feature type="transmembrane region" description="Helical" evidence="1">
    <location>
        <begin position="31"/>
        <end position="51"/>
    </location>
</feature>
<dbReference type="Proteomes" id="UP000215027">
    <property type="component" value="Chromosome I"/>
</dbReference>
<dbReference type="EMBL" id="LN890655">
    <property type="protein sequence ID" value="CUS03411.2"/>
    <property type="molecule type" value="Genomic_DNA"/>
</dbReference>
<dbReference type="AlphaFoldDB" id="A0A160T0G3"/>
<feature type="transmembrane region" description="Helical" evidence="1">
    <location>
        <begin position="142"/>
        <end position="164"/>
    </location>
</feature>
<feature type="transmembrane region" description="Helical" evidence="1">
    <location>
        <begin position="203"/>
        <end position="221"/>
    </location>
</feature>
<protein>
    <submittedName>
        <fullName evidence="2">Uncharacterized protein</fullName>
    </submittedName>
</protein>
<evidence type="ECO:0000313" key="2">
    <source>
        <dbReference type="EMBL" id="CUS03411.2"/>
    </source>
</evidence>
<keyword evidence="3" id="KW-1185">Reference proteome</keyword>
<keyword evidence="1" id="KW-0472">Membrane</keyword>
<gene>
    <name evidence="2" type="ORF">CFX0092_A1533</name>
</gene>
<feature type="transmembrane region" description="Helical" evidence="1">
    <location>
        <begin position="176"/>
        <end position="196"/>
    </location>
</feature>